<dbReference type="OrthoDB" id="9765786at2"/>
<dbReference type="GO" id="GO:0004222">
    <property type="term" value="F:metalloendopeptidase activity"/>
    <property type="evidence" value="ECO:0007669"/>
    <property type="project" value="TreeGrafter"/>
</dbReference>
<dbReference type="EMBL" id="FMYU01000011">
    <property type="protein sequence ID" value="SDC90634.1"/>
    <property type="molecule type" value="Genomic_DNA"/>
</dbReference>
<feature type="domain" description="M23ase beta-sheet core" evidence="2">
    <location>
        <begin position="349"/>
        <end position="443"/>
    </location>
</feature>
<dbReference type="SUPFAM" id="SSF51261">
    <property type="entry name" value="Duplicated hybrid motif"/>
    <property type="match status" value="1"/>
</dbReference>
<dbReference type="InterPro" id="IPR011055">
    <property type="entry name" value="Dup_hybrid_motif"/>
</dbReference>
<evidence type="ECO:0000313" key="4">
    <source>
        <dbReference type="Proteomes" id="UP000199411"/>
    </source>
</evidence>
<organism evidence="3 4">
    <name type="scientific">Desulfurella multipotens</name>
    <dbReference type="NCBI Taxonomy" id="79269"/>
    <lineage>
        <taxon>Bacteria</taxon>
        <taxon>Pseudomonadati</taxon>
        <taxon>Campylobacterota</taxon>
        <taxon>Desulfurellia</taxon>
        <taxon>Desulfurellales</taxon>
        <taxon>Desulfurellaceae</taxon>
        <taxon>Desulfurella</taxon>
    </lineage>
</organism>
<accession>A0A1G6QFD3</accession>
<protein>
    <submittedName>
        <fullName evidence="3">Peptidase family M23</fullName>
    </submittedName>
</protein>
<dbReference type="Gene3D" id="2.70.70.10">
    <property type="entry name" value="Glucose Permease (Domain IIA)"/>
    <property type="match status" value="1"/>
</dbReference>
<proteinExistence type="predicted"/>
<evidence type="ECO:0000259" key="2">
    <source>
        <dbReference type="Pfam" id="PF01551"/>
    </source>
</evidence>
<evidence type="ECO:0000313" key="3">
    <source>
        <dbReference type="EMBL" id="SDC90634.1"/>
    </source>
</evidence>
<dbReference type="AlphaFoldDB" id="A0A1G6QFD3"/>
<name>A0A1G6QFD3_9BACT</name>
<reference evidence="4" key="1">
    <citation type="submission" date="2016-10" db="EMBL/GenBank/DDBJ databases">
        <authorList>
            <person name="Varghese N."/>
            <person name="Submissions S."/>
        </authorList>
    </citation>
    <scope>NUCLEOTIDE SEQUENCE [LARGE SCALE GENOMIC DNA]</scope>
    <source>
        <strain evidence="4">DSM 8415</strain>
    </source>
</reference>
<dbReference type="Pfam" id="PF01551">
    <property type="entry name" value="Peptidase_M23"/>
    <property type="match status" value="1"/>
</dbReference>
<sequence length="475" mass="54935">MKDTFYLKKKKKKGFGSKLLFILILLVCAYAVYHYTPFFVKNPIQINIVYPNEYFSSDKNIDINIKDTKYPLKEINIYTYTMNTKIPLYDKIFENKNTYNFPLKFKLNQRLPDGPAKFVIEVTDYSHNNFSLGFKKKIEKQVTVYNHYPKVILLNDAANILEGGSAVVLFYANDKIGLKNVYLQVKYANNKIAKFRCFNAEKFTNHPHTYIAFFTYPFCEQKNWDTSIVAQNNAGNEIYVHVPVYYESFKNKKTDVQVDTHFIETKVYRLLKEANISFNEQDPAQAFDLVINKLEKQNNEQIAQIANSIHTDKILFNGPFLQLPGSAVMAYFGDYRTFYYDNRPLTHEYHLGVDFASIKHAKVLAANSGIVVYTGKIGVYGNCILIDHGLGIFSLYGHLEDFLVKKGDFVEKGQIIAHTDTTGLAVGDHLHFGMLIDGYYVNPIEWLDGSWIRNNIERKIADARKRADMLKYYTQ</sequence>
<dbReference type="InterPro" id="IPR016047">
    <property type="entry name" value="M23ase_b-sheet_dom"/>
</dbReference>
<keyword evidence="4" id="KW-1185">Reference proteome</keyword>
<dbReference type="RefSeq" id="WP_092129429.1">
    <property type="nucleotide sequence ID" value="NZ_FMYU01000011.1"/>
</dbReference>
<evidence type="ECO:0000256" key="1">
    <source>
        <dbReference type="ARBA" id="ARBA00022729"/>
    </source>
</evidence>
<dbReference type="PANTHER" id="PTHR21666:SF289">
    <property type="entry name" value="L-ALA--D-GLU ENDOPEPTIDASE"/>
    <property type="match status" value="1"/>
</dbReference>
<keyword evidence="1" id="KW-0732">Signal</keyword>
<dbReference type="CDD" id="cd12797">
    <property type="entry name" value="M23_peptidase"/>
    <property type="match status" value="1"/>
</dbReference>
<dbReference type="Proteomes" id="UP000199411">
    <property type="component" value="Unassembled WGS sequence"/>
</dbReference>
<dbReference type="InterPro" id="IPR050570">
    <property type="entry name" value="Cell_wall_metabolism_enzyme"/>
</dbReference>
<dbReference type="PANTHER" id="PTHR21666">
    <property type="entry name" value="PEPTIDASE-RELATED"/>
    <property type="match status" value="1"/>
</dbReference>
<gene>
    <name evidence="3" type="ORF">SAMN05660835_01571</name>
</gene>